<dbReference type="EMBL" id="JACCBS010000003">
    <property type="protein sequence ID" value="NYE58663.1"/>
    <property type="molecule type" value="Genomic_DNA"/>
</dbReference>
<evidence type="ECO:0000313" key="9">
    <source>
        <dbReference type="EMBL" id="NYE58663.1"/>
    </source>
</evidence>
<evidence type="ECO:0000256" key="1">
    <source>
        <dbReference type="ARBA" id="ARBA00004141"/>
    </source>
</evidence>
<keyword evidence="4" id="KW-0309">Germination</keyword>
<dbReference type="Gene3D" id="1.20.1740.10">
    <property type="entry name" value="Amino acid/polyamine transporter I"/>
    <property type="match status" value="1"/>
</dbReference>
<keyword evidence="6 8" id="KW-1133">Transmembrane helix</keyword>
<keyword evidence="3" id="KW-0813">Transport</keyword>
<comment type="similarity">
    <text evidence="2">Belongs to the amino acid-polyamine-organocation (APC) superfamily. Spore germination protein (SGP) (TC 2.A.3.9) family.</text>
</comment>
<dbReference type="RefSeq" id="WP_028051945.1">
    <property type="nucleotide sequence ID" value="NZ_ATYG01000011.1"/>
</dbReference>
<comment type="caution">
    <text evidence="9">The sequence shown here is derived from an EMBL/GenBank/DDBJ whole genome shotgun (WGS) entry which is preliminary data.</text>
</comment>
<dbReference type="Pfam" id="PF03845">
    <property type="entry name" value="Spore_permease"/>
    <property type="match status" value="1"/>
</dbReference>
<sequence>MKISWGEGVALIIGATVGSGIISLPAIMAEAAKSSGWLLIFPGGFINFLSLLTIVVVQSYWPDQTFIEYGEKLYGKFLSRFFALIFVYYFLWLASLVLRVFTDFAADTLLEETPTYIMIMLFLLLFFYFCNSGYETVKNINVIFMFIKLALLLVVTFFIINKWEVEYLKPVINPEINLLKGIFGSVFSFSGFSIFLYFAKDFRDLKDGIKASVVGMGLVTLIYAAVCLVGLMIFGPESLARMRYPSYEIIKMLNIGYVVYRLDSLLIGGWMTAIFTVAGLNIFAALLVLRKAFGQKDYRHLTAPILLLVFFWAIAPQNIAEVKDDMGTLSWLAFFLEVIFPYILLLLTIIKKRKST</sequence>
<dbReference type="Proteomes" id="UP000604066">
    <property type="component" value="Unassembled WGS sequence"/>
</dbReference>
<feature type="transmembrane region" description="Helical" evidence="8">
    <location>
        <begin position="35"/>
        <end position="61"/>
    </location>
</feature>
<feature type="transmembrane region" description="Helical" evidence="8">
    <location>
        <begin position="113"/>
        <end position="130"/>
    </location>
</feature>
<keyword evidence="10" id="KW-1185">Reference proteome</keyword>
<organism evidence="9 10">
    <name type="scientific">Carboxydothermus ferrireducens DSM 11255</name>
    <dbReference type="NCBI Taxonomy" id="1119529"/>
    <lineage>
        <taxon>Bacteria</taxon>
        <taxon>Bacillati</taxon>
        <taxon>Bacillota</taxon>
        <taxon>Clostridia</taxon>
        <taxon>Thermoanaerobacterales</taxon>
        <taxon>Thermoanaerobacteraceae</taxon>
        <taxon>Carboxydothermus</taxon>
    </lineage>
</organism>
<feature type="transmembrane region" description="Helical" evidence="8">
    <location>
        <begin position="9"/>
        <end position="29"/>
    </location>
</feature>
<keyword evidence="7 8" id="KW-0472">Membrane</keyword>
<evidence type="ECO:0000256" key="7">
    <source>
        <dbReference type="ARBA" id="ARBA00023136"/>
    </source>
</evidence>
<comment type="subcellular location">
    <subcellularLocation>
        <location evidence="1">Membrane</location>
        <topology evidence="1">Multi-pass membrane protein</topology>
    </subcellularLocation>
</comment>
<protein>
    <submittedName>
        <fullName evidence="9">Spore germination protein</fullName>
    </submittedName>
</protein>
<dbReference type="PIRSF" id="PIRSF006060">
    <property type="entry name" value="AA_transporter"/>
    <property type="match status" value="1"/>
</dbReference>
<dbReference type="PANTHER" id="PTHR34975:SF2">
    <property type="entry name" value="SPORE GERMINATION PROTEIN A2"/>
    <property type="match status" value="1"/>
</dbReference>
<keyword evidence="5 8" id="KW-0812">Transmembrane</keyword>
<accession>A0ABX2RF48</accession>
<dbReference type="InterPro" id="IPR004761">
    <property type="entry name" value="Spore_GerAB"/>
</dbReference>
<evidence type="ECO:0000256" key="3">
    <source>
        <dbReference type="ARBA" id="ARBA00022448"/>
    </source>
</evidence>
<feature type="transmembrane region" description="Helical" evidence="8">
    <location>
        <begin position="81"/>
        <end position="101"/>
    </location>
</feature>
<evidence type="ECO:0000256" key="4">
    <source>
        <dbReference type="ARBA" id="ARBA00022544"/>
    </source>
</evidence>
<evidence type="ECO:0000256" key="8">
    <source>
        <dbReference type="SAM" id="Phobius"/>
    </source>
</evidence>
<dbReference type="NCBIfam" id="TIGR00912">
    <property type="entry name" value="2A0309"/>
    <property type="match status" value="1"/>
</dbReference>
<proteinExistence type="inferred from homology"/>
<gene>
    <name evidence="9" type="ORF">HDG70_002414</name>
</gene>
<feature type="transmembrane region" description="Helical" evidence="8">
    <location>
        <begin position="301"/>
        <end position="319"/>
    </location>
</feature>
<evidence type="ECO:0000256" key="5">
    <source>
        <dbReference type="ARBA" id="ARBA00022692"/>
    </source>
</evidence>
<feature type="transmembrane region" description="Helical" evidence="8">
    <location>
        <begin position="211"/>
        <end position="234"/>
    </location>
</feature>
<dbReference type="PANTHER" id="PTHR34975">
    <property type="entry name" value="SPORE GERMINATION PROTEIN A2"/>
    <property type="match status" value="1"/>
</dbReference>
<evidence type="ECO:0000256" key="2">
    <source>
        <dbReference type="ARBA" id="ARBA00007998"/>
    </source>
</evidence>
<feature type="transmembrane region" description="Helical" evidence="8">
    <location>
        <begin position="142"/>
        <end position="161"/>
    </location>
</feature>
<feature type="transmembrane region" description="Helical" evidence="8">
    <location>
        <begin position="267"/>
        <end position="289"/>
    </location>
</feature>
<evidence type="ECO:0000313" key="10">
    <source>
        <dbReference type="Proteomes" id="UP000604066"/>
    </source>
</evidence>
<name>A0ABX2RF48_9THEO</name>
<evidence type="ECO:0000256" key="6">
    <source>
        <dbReference type="ARBA" id="ARBA00022989"/>
    </source>
</evidence>
<feature type="transmembrane region" description="Helical" evidence="8">
    <location>
        <begin position="331"/>
        <end position="350"/>
    </location>
</feature>
<feature type="transmembrane region" description="Helical" evidence="8">
    <location>
        <begin position="181"/>
        <end position="199"/>
    </location>
</feature>
<reference evidence="9 10" key="1">
    <citation type="submission" date="2020-07" db="EMBL/GenBank/DDBJ databases">
        <title>Genomic Encyclopedia of Type Strains, Phase III (KMG-III): the genomes of soil and plant-associated and newly described type strains.</title>
        <authorList>
            <person name="Whitman W."/>
        </authorList>
    </citation>
    <scope>NUCLEOTIDE SEQUENCE [LARGE SCALE GENOMIC DNA]</scope>
    <source>
        <strain evidence="9 10">DSM 11255</strain>
    </source>
</reference>